<dbReference type="RefSeq" id="WP_290249095.1">
    <property type="nucleotide sequence ID" value="NZ_JAUFQT010000002.1"/>
</dbReference>
<keyword evidence="3" id="KW-1185">Reference proteome</keyword>
<keyword evidence="1" id="KW-1133">Transmembrane helix</keyword>
<name>A0ABV5JAS6_9BACT</name>
<reference evidence="2 3" key="1">
    <citation type="submission" date="2024-09" db="EMBL/GenBank/DDBJ databases">
        <authorList>
            <person name="Sun Q."/>
            <person name="Mori K."/>
        </authorList>
    </citation>
    <scope>NUCLEOTIDE SEQUENCE [LARGE SCALE GENOMIC DNA]</scope>
    <source>
        <strain evidence="2 3">CECT 7682</strain>
    </source>
</reference>
<dbReference type="Proteomes" id="UP001589654">
    <property type="component" value="Unassembled WGS sequence"/>
</dbReference>
<evidence type="ECO:0000256" key="1">
    <source>
        <dbReference type="SAM" id="Phobius"/>
    </source>
</evidence>
<proteinExistence type="predicted"/>
<organism evidence="2 3">
    <name type="scientific">Echinicola jeungdonensis</name>
    <dbReference type="NCBI Taxonomy" id="709343"/>
    <lineage>
        <taxon>Bacteria</taxon>
        <taxon>Pseudomonadati</taxon>
        <taxon>Bacteroidota</taxon>
        <taxon>Cytophagia</taxon>
        <taxon>Cytophagales</taxon>
        <taxon>Cyclobacteriaceae</taxon>
        <taxon>Echinicola</taxon>
    </lineage>
</organism>
<dbReference type="Pfam" id="PF12732">
    <property type="entry name" value="YtxH"/>
    <property type="match status" value="1"/>
</dbReference>
<sequence length="86" mass="9625">MDMGKILLGTLAGIVTGVAFGVMMAPDRGSKTRKKVYKQGEDLAKMLNEQLDVKFNEWKSSVNELIKKKVEQIENLEPKDKSELAN</sequence>
<dbReference type="InterPro" id="IPR024623">
    <property type="entry name" value="YtxH"/>
</dbReference>
<keyword evidence="1" id="KW-0472">Membrane</keyword>
<evidence type="ECO:0000313" key="3">
    <source>
        <dbReference type="Proteomes" id="UP001589654"/>
    </source>
</evidence>
<keyword evidence="1" id="KW-0812">Transmembrane</keyword>
<accession>A0ABV5JAS6</accession>
<gene>
    <name evidence="2" type="ORF">ACFFUR_16300</name>
</gene>
<protein>
    <submittedName>
        <fullName evidence="2">YtxH domain-containing protein</fullName>
    </submittedName>
</protein>
<dbReference type="EMBL" id="JBHMEW010000068">
    <property type="protein sequence ID" value="MFB9213378.1"/>
    <property type="molecule type" value="Genomic_DNA"/>
</dbReference>
<feature type="transmembrane region" description="Helical" evidence="1">
    <location>
        <begin position="6"/>
        <end position="25"/>
    </location>
</feature>
<comment type="caution">
    <text evidence="2">The sequence shown here is derived from an EMBL/GenBank/DDBJ whole genome shotgun (WGS) entry which is preliminary data.</text>
</comment>
<evidence type="ECO:0000313" key="2">
    <source>
        <dbReference type="EMBL" id="MFB9213378.1"/>
    </source>
</evidence>